<dbReference type="SUPFAM" id="SSF56519">
    <property type="entry name" value="Penicillin binding protein dimerisation domain"/>
    <property type="match status" value="1"/>
</dbReference>
<name>C5WDE7_9ENTR</name>
<keyword evidence="7" id="KW-0812">Transmembrane</keyword>
<dbReference type="InterPro" id="IPR050515">
    <property type="entry name" value="Beta-lactam/transpept"/>
</dbReference>
<dbReference type="InterPro" id="IPR005311">
    <property type="entry name" value="PBP_dimer"/>
</dbReference>
<dbReference type="KEGG" id="icp:ICMP_506"/>
<evidence type="ECO:0000313" key="18">
    <source>
        <dbReference type="Proteomes" id="UP000061704"/>
    </source>
</evidence>
<evidence type="ECO:0000256" key="9">
    <source>
        <dbReference type="ARBA" id="ARBA00022960"/>
    </source>
</evidence>
<gene>
    <name evidence="17" type="primary">mrdA</name>
    <name evidence="17" type="ORF">ICMP_506</name>
</gene>
<accession>C5WDE7</accession>
<dbReference type="GO" id="GO:0006508">
    <property type="term" value="P:proteolysis"/>
    <property type="evidence" value="ECO:0007669"/>
    <property type="project" value="UniProtKB-KW"/>
</dbReference>
<evidence type="ECO:0000259" key="15">
    <source>
        <dbReference type="Pfam" id="PF00905"/>
    </source>
</evidence>
<keyword evidence="18" id="KW-1185">Reference proteome</keyword>
<keyword evidence="12" id="KW-0472">Membrane</keyword>
<evidence type="ECO:0000256" key="4">
    <source>
        <dbReference type="ARBA" id="ARBA00022519"/>
    </source>
</evidence>
<evidence type="ECO:0000259" key="16">
    <source>
        <dbReference type="Pfam" id="PF03717"/>
    </source>
</evidence>
<dbReference type="Gene3D" id="3.40.710.10">
    <property type="entry name" value="DD-peptidase/beta-lactamase superfamily"/>
    <property type="match status" value="1"/>
</dbReference>
<evidence type="ECO:0000256" key="3">
    <source>
        <dbReference type="ARBA" id="ARBA00022475"/>
    </source>
</evidence>
<evidence type="ECO:0000256" key="7">
    <source>
        <dbReference type="ARBA" id="ARBA00022692"/>
    </source>
</evidence>
<dbReference type="InterPro" id="IPR017790">
    <property type="entry name" value="Penicillin-binding_protein_2"/>
</dbReference>
<keyword evidence="3" id="KW-1003">Cell membrane</keyword>
<feature type="domain" description="Penicillin-binding protein transpeptidase" evidence="15">
    <location>
        <begin position="240"/>
        <end position="577"/>
    </location>
</feature>
<sequence>MIIFIMCIVLIKIYYLQILQFKENNILATLNHIQFLSINPNRGNIYDRNGILLAWDRIIYQLELIPEKVNNIEKTLYQLKPIIDLTDEEINLFKEKEEHDGKWNPIVLKNNLNYNQIVRLSVSHYLFPDIKITTSSQRYYPYGSILAHVIGYVSPEGDINKDDKYQTCVYKPIGMSGIENYYNKLLYGIDGYKKLQVNNTSRVVRQLDYKYPEVGKDIWLTIDLELQQYIYNILAGERAIVIVSDPNTGEIVAFVSTPSYNPNLFVNGVSQKTYEKLSEENNKPLYNRGTQAVYPPASTIKPYMAIAALSTGILYENTKLLDARLWKLPGSKTRYYDWKKKGLSYITIRKALEESSDTFFYQVAYNLGIHRISEWMQKFGFGILTGIDLPKENPANVPTREWKKHTLHNYWYTGDTIPLGIGQGYFSTTPLQIHKALITLISNGLIKIPHLLRYICVNNKKIYYHNFPDNVIKEIKSSTWKIVKDGMYGVANSKNGTAFSVFNKTTYKIAAKSGTAQLFSIKKRDKYNLKTIAINMRDHKLMNAFAPYDKPTIAITLILENGGCGKQKIGHIMRNILDHIILGK</sequence>
<dbReference type="InterPro" id="IPR012338">
    <property type="entry name" value="Beta-lactam/transpept-like"/>
</dbReference>
<proteinExistence type="predicted"/>
<evidence type="ECO:0000256" key="12">
    <source>
        <dbReference type="ARBA" id="ARBA00023136"/>
    </source>
</evidence>
<comment type="subcellular location">
    <subcellularLocation>
        <location evidence="2">Cell membrane</location>
    </subcellularLocation>
    <subcellularLocation>
        <location evidence="1">Membrane</location>
        <topology evidence="1">Single-pass membrane protein</topology>
    </subcellularLocation>
</comment>
<dbReference type="HOGENOM" id="CLU_009289_1_2_6"/>
<dbReference type="InterPro" id="IPR036138">
    <property type="entry name" value="PBP_dimer_sf"/>
</dbReference>
<dbReference type="STRING" id="476281.ICMP_506"/>
<evidence type="ECO:0000256" key="2">
    <source>
        <dbReference type="ARBA" id="ARBA00004236"/>
    </source>
</evidence>
<dbReference type="GO" id="GO:0071555">
    <property type="term" value="P:cell wall organization"/>
    <property type="evidence" value="ECO:0007669"/>
    <property type="project" value="UniProtKB-KW"/>
</dbReference>
<evidence type="ECO:0000256" key="11">
    <source>
        <dbReference type="ARBA" id="ARBA00022989"/>
    </source>
</evidence>
<dbReference type="Pfam" id="PF00905">
    <property type="entry name" value="Transpeptidase"/>
    <property type="match status" value="1"/>
</dbReference>
<keyword evidence="5" id="KW-0121">Carboxypeptidase</keyword>
<dbReference type="EMBL" id="AP010872">
    <property type="protein sequence ID" value="BAH83353.1"/>
    <property type="molecule type" value="Genomic_DNA"/>
</dbReference>
<dbReference type="GO" id="GO:0008360">
    <property type="term" value="P:regulation of cell shape"/>
    <property type="evidence" value="ECO:0007669"/>
    <property type="project" value="UniProtKB-KW"/>
</dbReference>
<evidence type="ECO:0000256" key="14">
    <source>
        <dbReference type="NCBIfam" id="TIGR03423"/>
    </source>
</evidence>
<dbReference type="SUPFAM" id="SSF56601">
    <property type="entry name" value="beta-lactamase/transpeptidase-like"/>
    <property type="match status" value="1"/>
</dbReference>
<dbReference type="Proteomes" id="UP000061704">
    <property type="component" value="Chromosome"/>
</dbReference>
<keyword evidence="6" id="KW-0645">Protease</keyword>
<dbReference type="EC" id="3.4.16.4" evidence="14"/>
<evidence type="ECO:0000256" key="8">
    <source>
        <dbReference type="ARBA" id="ARBA00022801"/>
    </source>
</evidence>
<dbReference type="Pfam" id="PF03717">
    <property type="entry name" value="PBP_dimer"/>
    <property type="match status" value="1"/>
</dbReference>
<dbReference type="GO" id="GO:0071972">
    <property type="term" value="F:peptidoglycan L,D-transpeptidase activity"/>
    <property type="evidence" value="ECO:0007669"/>
    <property type="project" value="TreeGrafter"/>
</dbReference>
<evidence type="ECO:0000256" key="13">
    <source>
        <dbReference type="ARBA" id="ARBA00023316"/>
    </source>
</evidence>
<dbReference type="GO" id="GO:0005886">
    <property type="term" value="C:plasma membrane"/>
    <property type="evidence" value="ECO:0007669"/>
    <property type="project" value="UniProtKB-SubCell"/>
</dbReference>
<keyword evidence="11" id="KW-1133">Transmembrane helix</keyword>
<evidence type="ECO:0000256" key="6">
    <source>
        <dbReference type="ARBA" id="ARBA00022670"/>
    </source>
</evidence>
<dbReference type="NCBIfam" id="TIGR03423">
    <property type="entry name" value="pbp2_mrdA"/>
    <property type="match status" value="1"/>
</dbReference>
<reference evidence="17 18" key="1">
    <citation type="journal article" date="2011" name="Genome Biol. Evol.">
        <title>Reductive evolution of bacterial genome in insect gut environment.</title>
        <authorList>
            <person name="Nikoh N."/>
            <person name="Hosokawa T."/>
            <person name="Ohshima K."/>
            <person name="Hattori M."/>
            <person name="Fukatsu T."/>
        </authorList>
    </citation>
    <scope>NUCLEOTIDE SEQUENCE [LARGE SCALE GENOMIC DNA]</scope>
    <source>
        <strain evidence="17 18">Mpkobe</strain>
    </source>
</reference>
<dbReference type="GO" id="GO:0008658">
    <property type="term" value="F:penicillin binding"/>
    <property type="evidence" value="ECO:0007669"/>
    <property type="project" value="UniProtKB-UniRule"/>
</dbReference>
<evidence type="ECO:0000313" key="17">
    <source>
        <dbReference type="EMBL" id="BAH83353.1"/>
    </source>
</evidence>
<evidence type="ECO:0000256" key="10">
    <source>
        <dbReference type="ARBA" id="ARBA00022984"/>
    </source>
</evidence>
<dbReference type="PANTHER" id="PTHR30627:SF2">
    <property type="entry name" value="PEPTIDOGLYCAN D,D-TRANSPEPTIDASE MRDA"/>
    <property type="match status" value="1"/>
</dbReference>
<feature type="domain" description="Penicillin-binding protein dimerisation" evidence="16">
    <location>
        <begin position="38"/>
        <end position="207"/>
    </location>
</feature>
<keyword evidence="10" id="KW-0573">Peptidoglycan synthesis</keyword>
<dbReference type="AlphaFoldDB" id="C5WDE7"/>
<evidence type="ECO:0000256" key="5">
    <source>
        <dbReference type="ARBA" id="ARBA00022645"/>
    </source>
</evidence>
<dbReference type="InterPro" id="IPR001460">
    <property type="entry name" value="PCN-bd_Tpept"/>
</dbReference>
<dbReference type="GO" id="GO:0009252">
    <property type="term" value="P:peptidoglycan biosynthetic process"/>
    <property type="evidence" value="ECO:0007669"/>
    <property type="project" value="UniProtKB-UniRule"/>
</dbReference>
<dbReference type="Gene3D" id="3.90.1310.10">
    <property type="entry name" value="Penicillin-binding protein 2a (Domain 2)"/>
    <property type="match status" value="1"/>
</dbReference>
<keyword evidence="4" id="KW-0997">Cell inner membrane</keyword>
<evidence type="ECO:0000256" key="1">
    <source>
        <dbReference type="ARBA" id="ARBA00004167"/>
    </source>
</evidence>
<keyword evidence="13" id="KW-0961">Cell wall biogenesis/degradation</keyword>
<organism evidence="17 18">
    <name type="scientific">Candidatus Ishikawaella capsulata Mpkobe</name>
    <dbReference type="NCBI Taxonomy" id="476281"/>
    <lineage>
        <taxon>Bacteria</taxon>
        <taxon>Pseudomonadati</taxon>
        <taxon>Pseudomonadota</taxon>
        <taxon>Gammaproteobacteria</taxon>
        <taxon>Enterobacterales</taxon>
        <taxon>Enterobacteriaceae</taxon>
        <taxon>Candidatus Ishikawella</taxon>
    </lineage>
</organism>
<dbReference type="GO" id="GO:0009002">
    <property type="term" value="F:serine-type D-Ala-D-Ala carboxypeptidase activity"/>
    <property type="evidence" value="ECO:0007669"/>
    <property type="project" value="UniProtKB-EC"/>
</dbReference>
<keyword evidence="8" id="KW-0378">Hydrolase</keyword>
<keyword evidence="9" id="KW-0133">Cell shape</keyword>
<protein>
    <recommendedName>
        <fullName evidence="14">Penicillin-binding protein 2</fullName>
        <ecNumber evidence="14">3.4.16.4</ecNumber>
    </recommendedName>
</protein>
<dbReference type="PANTHER" id="PTHR30627">
    <property type="entry name" value="PEPTIDOGLYCAN D,D-TRANSPEPTIDASE"/>
    <property type="match status" value="1"/>
</dbReference>